<dbReference type="EnsemblPlants" id="AVESA.00010b.r2.7CG0686040.1">
    <property type="protein sequence ID" value="AVESA.00010b.r2.7CG0686040.1.CDS"/>
    <property type="gene ID" value="AVESA.00010b.r2.7CG0686040"/>
</dbReference>
<name>A0ACD6A1P3_AVESA</name>
<accession>A0ACD6A1P3</accession>
<reference evidence="1" key="1">
    <citation type="submission" date="2021-05" db="EMBL/GenBank/DDBJ databases">
        <authorList>
            <person name="Scholz U."/>
            <person name="Mascher M."/>
            <person name="Fiebig A."/>
        </authorList>
    </citation>
    <scope>NUCLEOTIDE SEQUENCE [LARGE SCALE GENOMIC DNA]</scope>
</reference>
<evidence type="ECO:0000313" key="2">
    <source>
        <dbReference type="Proteomes" id="UP001732700"/>
    </source>
</evidence>
<organism evidence="1 2">
    <name type="scientific">Avena sativa</name>
    <name type="common">Oat</name>
    <dbReference type="NCBI Taxonomy" id="4498"/>
    <lineage>
        <taxon>Eukaryota</taxon>
        <taxon>Viridiplantae</taxon>
        <taxon>Streptophyta</taxon>
        <taxon>Embryophyta</taxon>
        <taxon>Tracheophyta</taxon>
        <taxon>Spermatophyta</taxon>
        <taxon>Magnoliopsida</taxon>
        <taxon>Liliopsida</taxon>
        <taxon>Poales</taxon>
        <taxon>Poaceae</taxon>
        <taxon>BOP clade</taxon>
        <taxon>Pooideae</taxon>
        <taxon>Poodae</taxon>
        <taxon>Poeae</taxon>
        <taxon>Poeae Chloroplast Group 1 (Aveneae type)</taxon>
        <taxon>Aveninae</taxon>
        <taxon>Avena</taxon>
    </lineage>
</organism>
<keyword evidence="2" id="KW-1185">Reference proteome</keyword>
<dbReference type="Proteomes" id="UP001732700">
    <property type="component" value="Chromosome 7C"/>
</dbReference>
<sequence length="175" mass="18912">MTGASNLFSSYTPCSGKDKVRVADGSMAPIVGRGSVRCTNTLSLSSVLHVSKFPISLLSDLGTGRLLGTGTEHEGLYYLDKGSDEVALASCLSPSQELMLHHRRLGHLSFTALSRIYPALFKSCTSELFVCDACELAKHTRGTYPSSGFRSKKPFEVIHSDVWGPCEVQSISGHR</sequence>
<protein>
    <submittedName>
        <fullName evidence="1">Uncharacterized protein</fullName>
    </submittedName>
</protein>
<evidence type="ECO:0000313" key="1">
    <source>
        <dbReference type="EnsemblPlants" id="AVESA.00010b.r2.7CG0686040.1.CDS"/>
    </source>
</evidence>
<reference evidence="1" key="2">
    <citation type="submission" date="2025-09" db="UniProtKB">
        <authorList>
            <consortium name="EnsemblPlants"/>
        </authorList>
    </citation>
    <scope>IDENTIFICATION</scope>
</reference>
<proteinExistence type="predicted"/>